<dbReference type="SUPFAM" id="SSF52833">
    <property type="entry name" value="Thioredoxin-like"/>
    <property type="match status" value="1"/>
</dbReference>
<accession>A0A1F7WA81</accession>
<proteinExistence type="predicted"/>
<comment type="caution">
    <text evidence="2">The sequence shown here is derived from an EMBL/GenBank/DDBJ whole genome shotgun (WGS) entry which is preliminary data.</text>
</comment>
<keyword evidence="1" id="KW-1133">Transmembrane helix</keyword>
<dbReference type="Proteomes" id="UP000176501">
    <property type="component" value="Unassembled WGS sequence"/>
</dbReference>
<gene>
    <name evidence="2" type="ORF">A2304_04560</name>
</gene>
<name>A0A1F7WA81_9BACT</name>
<organism evidence="2 3">
    <name type="scientific">Candidatus Uhrbacteria bacterium RIFOXYB2_FULL_57_15</name>
    <dbReference type="NCBI Taxonomy" id="1802422"/>
    <lineage>
        <taxon>Bacteria</taxon>
        <taxon>Candidatus Uhriibacteriota</taxon>
    </lineage>
</organism>
<dbReference type="Gene3D" id="3.40.30.10">
    <property type="entry name" value="Glutaredoxin"/>
    <property type="match status" value="1"/>
</dbReference>
<reference evidence="2 3" key="1">
    <citation type="journal article" date="2016" name="Nat. Commun.">
        <title>Thousands of microbial genomes shed light on interconnected biogeochemical processes in an aquifer system.</title>
        <authorList>
            <person name="Anantharaman K."/>
            <person name="Brown C.T."/>
            <person name="Hug L.A."/>
            <person name="Sharon I."/>
            <person name="Castelle C.J."/>
            <person name="Probst A.J."/>
            <person name="Thomas B.C."/>
            <person name="Singh A."/>
            <person name="Wilkins M.J."/>
            <person name="Karaoz U."/>
            <person name="Brodie E.L."/>
            <person name="Williams K.H."/>
            <person name="Hubbard S.S."/>
            <person name="Banfield J.F."/>
        </authorList>
    </citation>
    <scope>NUCLEOTIDE SEQUENCE [LARGE SCALE GENOMIC DNA]</scope>
</reference>
<dbReference type="AlphaFoldDB" id="A0A1F7WA81"/>
<evidence type="ECO:0000313" key="2">
    <source>
        <dbReference type="EMBL" id="OGL99107.1"/>
    </source>
</evidence>
<evidence type="ECO:0000313" key="3">
    <source>
        <dbReference type="Proteomes" id="UP000176501"/>
    </source>
</evidence>
<protein>
    <recommendedName>
        <fullName evidence="4">Thioredoxin domain-containing protein</fullName>
    </recommendedName>
</protein>
<evidence type="ECO:0008006" key="4">
    <source>
        <dbReference type="Google" id="ProtNLM"/>
    </source>
</evidence>
<dbReference type="EMBL" id="MGFE01000010">
    <property type="protein sequence ID" value="OGL99107.1"/>
    <property type="molecule type" value="Genomic_DNA"/>
</dbReference>
<dbReference type="PANTHER" id="PTHR34573">
    <property type="entry name" value="VKC DOMAIN-CONTAINING PROTEIN"/>
    <property type="match status" value="1"/>
</dbReference>
<evidence type="ECO:0000256" key="1">
    <source>
        <dbReference type="SAM" id="Phobius"/>
    </source>
</evidence>
<keyword evidence="1" id="KW-0472">Membrane</keyword>
<dbReference type="InterPro" id="IPR036249">
    <property type="entry name" value="Thioredoxin-like_sf"/>
</dbReference>
<dbReference type="PANTHER" id="PTHR34573:SF1">
    <property type="entry name" value="VITAMIN K EPOXIDE REDUCTASE DOMAIN-CONTAINING PROTEIN"/>
    <property type="match status" value="1"/>
</dbReference>
<sequence>MKSIPSSYYLYGAAVIVVIGLFAVIVVNGIKSRVPSAYNEFAQCLADQGARMYGTWWCSHCQNQKDLFGSAFSNVDYVECSPGGTKTMSKECKDAGVEGYPTWIFADESKASGEQSLQSLSDKTSCLLPNTEAVAE</sequence>
<feature type="transmembrane region" description="Helical" evidence="1">
    <location>
        <begin position="6"/>
        <end position="27"/>
    </location>
</feature>
<keyword evidence="1" id="KW-0812">Transmembrane</keyword>